<organism evidence="9 10">
    <name type="scientific">Candidatus Tenderia electrophaga</name>
    <dbReference type="NCBI Taxonomy" id="1748243"/>
    <lineage>
        <taxon>Bacteria</taxon>
        <taxon>Pseudomonadati</taxon>
        <taxon>Pseudomonadota</taxon>
        <taxon>Gammaproteobacteria</taxon>
        <taxon>Candidatus Tenderiales</taxon>
        <taxon>Candidatus Tenderiaceae</taxon>
        <taxon>Candidatus Tenderia</taxon>
    </lineage>
</organism>
<dbReference type="InterPro" id="IPR036551">
    <property type="entry name" value="Flavin_trans-like"/>
</dbReference>
<keyword evidence="10" id="KW-1185">Reference proteome</keyword>
<evidence type="ECO:0000256" key="7">
    <source>
        <dbReference type="HAMAP-Rule" id="MF_01984"/>
    </source>
</evidence>
<feature type="binding site" evidence="7">
    <location>
        <position position="169"/>
    </location>
    <ligand>
        <name>dimethylallyl phosphate</name>
        <dbReference type="ChEBI" id="CHEBI:88052"/>
    </ligand>
</feature>
<sequence>MSTRNSIALAMTGASGAAYGLRLLECLVKAGEQVHLMISRPAQIVIAMETDIKLSGTPSEMQQQLSSRYGANEGQLYVWGKDQWGSPVASGSGAPRAMVVCPCTSAFLSAAAHGGSADLMERAADVAIKERRKLILVHRETPLSAIHLENALKLAHLGATILPANPGFYQNPETIDDLVDFVVARILDHLDIEHELLPRWGEK</sequence>
<comment type="caution">
    <text evidence="7">Lacks conserved residue(s) required for the propagation of feature annotation.</text>
</comment>
<reference evidence="9" key="1">
    <citation type="submission" date="2015-10" db="EMBL/GenBank/DDBJ databases">
        <title>Description of Candidatus Tenderia electrophaga gen. nov, sp. nov., an Uncultivated Electroautotroph from a Biocathode Enrichment.</title>
        <authorList>
            <person name="Eddie B.J."/>
            <person name="Malanoski A.P."/>
            <person name="Wang Z."/>
            <person name="Hall R.J."/>
            <person name="Oh S.D."/>
            <person name="Heiner C."/>
            <person name="Lin B."/>
            <person name="Strycharz-Glaven S.M."/>
        </authorList>
    </citation>
    <scope>NUCLEOTIDE SEQUENCE [LARGE SCALE GENOMIC DNA]</scope>
    <source>
        <strain evidence="9">NRL1</strain>
    </source>
</reference>
<feature type="binding site" evidence="7">
    <location>
        <position position="39"/>
    </location>
    <ligand>
        <name>FMN</name>
        <dbReference type="ChEBI" id="CHEBI:58210"/>
    </ligand>
</feature>
<dbReference type="GO" id="GO:0016831">
    <property type="term" value="F:carboxy-lyase activity"/>
    <property type="evidence" value="ECO:0007669"/>
    <property type="project" value="TreeGrafter"/>
</dbReference>
<feature type="binding site" evidence="7">
    <location>
        <position position="185"/>
    </location>
    <ligand>
        <name>dimethylallyl phosphate</name>
        <dbReference type="ChEBI" id="CHEBI:88052"/>
    </ligand>
</feature>
<dbReference type="KEGG" id="tee:Tel_14085"/>
<evidence type="ECO:0000256" key="1">
    <source>
        <dbReference type="ARBA" id="ARBA00022602"/>
    </source>
</evidence>
<evidence type="ECO:0000259" key="8">
    <source>
        <dbReference type="Pfam" id="PF02441"/>
    </source>
</evidence>
<evidence type="ECO:0000256" key="4">
    <source>
        <dbReference type="ARBA" id="ARBA00022679"/>
    </source>
</evidence>
<evidence type="ECO:0000313" key="9">
    <source>
        <dbReference type="EMBL" id="ALP54175.1"/>
    </source>
</evidence>
<evidence type="ECO:0000313" key="10">
    <source>
        <dbReference type="Proteomes" id="UP000055136"/>
    </source>
</evidence>
<dbReference type="InterPro" id="IPR004507">
    <property type="entry name" value="UbiX-like"/>
</dbReference>
<dbReference type="Gene3D" id="3.40.50.1950">
    <property type="entry name" value="Flavin prenyltransferase-like"/>
    <property type="match status" value="1"/>
</dbReference>
<comment type="catalytic activity">
    <reaction evidence="5 7">
        <text>dimethylallyl phosphate + FMNH2 = prenylated FMNH2 + phosphate</text>
        <dbReference type="Rhea" id="RHEA:37743"/>
        <dbReference type="ChEBI" id="CHEBI:43474"/>
        <dbReference type="ChEBI" id="CHEBI:57618"/>
        <dbReference type="ChEBI" id="CHEBI:87467"/>
        <dbReference type="ChEBI" id="CHEBI:88052"/>
        <dbReference type="EC" id="2.5.1.129"/>
    </reaction>
</comment>
<dbReference type="EC" id="2.5.1.129" evidence="7"/>
<dbReference type="Pfam" id="PF02441">
    <property type="entry name" value="Flavoprotein"/>
    <property type="match status" value="1"/>
</dbReference>
<feature type="binding site" evidence="7">
    <location>
        <begin position="13"/>
        <end position="15"/>
    </location>
    <ligand>
        <name>FMN</name>
        <dbReference type="ChEBI" id="CHEBI:58210"/>
    </ligand>
</feature>
<comment type="function">
    <text evidence="7">Flavin prenyltransferase that catalyzes the synthesis of the prenylated FMN cofactor (prenyl-FMN) for 4-hydroxy-3-polyprenylbenzoic acid decarboxylase UbiD. The prenyltransferase is metal-independent and links a dimethylallyl moiety from dimethylallyl monophosphate (DMAP) to the flavin N5 and C6 atoms of FMN.</text>
</comment>
<keyword evidence="1 7" id="KW-0637">Prenyltransferase</keyword>
<dbReference type="HAMAP" id="MF_01984">
    <property type="entry name" value="ubiX_pad"/>
    <property type="match status" value="1"/>
</dbReference>
<dbReference type="PANTHER" id="PTHR43374:SF1">
    <property type="entry name" value="FLAVIN PRENYLTRANSFERASE PAD1, MITOCHONDRIAL"/>
    <property type="match status" value="1"/>
</dbReference>
<feature type="binding site" evidence="7">
    <location>
        <position position="139"/>
    </location>
    <ligand>
        <name>FMN</name>
        <dbReference type="ChEBI" id="CHEBI:58210"/>
    </ligand>
</feature>
<evidence type="ECO:0000256" key="5">
    <source>
        <dbReference type="ARBA" id="ARBA00050612"/>
    </source>
</evidence>
<feature type="domain" description="Flavoprotein" evidence="8">
    <location>
        <begin position="6"/>
        <end position="190"/>
    </location>
</feature>
<keyword evidence="3 7" id="KW-0288">FMN</keyword>
<dbReference type="PANTHER" id="PTHR43374">
    <property type="entry name" value="FLAVIN PRENYLTRANSFERASE"/>
    <property type="match status" value="1"/>
</dbReference>
<evidence type="ECO:0000256" key="6">
    <source>
        <dbReference type="ARBA" id="ARBA00060793"/>
    </source>
</evidence>
<dbReference type="SUPFAM" id="SSF52507">
    <property type="entry name" value="Homo-oligomeric flavin-containing Cys decarboxylases, HFCD"/>
    <property type="match status" value="1"/>
</dbReference>
<protein>
    <recommendedName>
        <fullName evidence="7">Flavin prenyltransferase UbiX</fullName>
        <ecNumber evidence="7">2.5.1.129</ecNumber>
    </recommendedName>
</protein>
<gene>
    <name evidence="7" type="primary">ubiX</name>
    <name evidence="9" type="ORF">Tel_14085</name>
</gene>
<dbReference type="Proteomes" id="UP000055136">
    <property type="component" value="Chromosome"/>
</dbReference>
<dbReference type="GO" id="GO:0106141">
    <property type="term" value="F:flavin prenyltransferase activity"/>
    <property type="evidence" value="ECO:0007669"/>
    <property type="project" value="UniProtKB-EC"/>
</dbReference>
<dbReference type="FunFam" id="3.40.50.1950:FF:000001">
    <property type="entry name" value="Flavin prenyltransferase UbiX"/>
    <property type="match status" value="1"/>
</dbReference>
<keyword evidence="2 7" id="KW-0285">Flavoprotein</keyword>
<evidence type="ECO:0000256" key="3">
    <source>
        <dbReference type="ARBA" id="ARBA00022643"/>
    </source>
</evidence>
<dbReference type="NCBIfam" id="TIGR00421">
    <property type="entry name" value="ubiX_pad"/>
    <property type="match status" value="1"/>
</dbReference>
<accession>A0A0S2TGA6</accession>
<dbReference type="AlphaFoldDB" id="A0A0S2TGA6"/>
<dbReference type="EMBL" id="CP013099">
    <property type="protein sequence ID" value="ALP54175.1"/>
    <property type="molecule type" value="Genomic_DNA"/>
</dbReference>
<dbReference type="STRING" id="1748243.Tel_14085"/>
<comment type="similarity">
    <text evidence="6 7">Belongs to the UbiX/PAD1 family.</text>
</comment>
<name>A0A0S2TGA6_9GAMM</name>
<dbReference type="InterPro" id="IPR003382">
    <property type="entry name" value="Flavoprotein"/>
</dbReference>
<keyword evidence="4 7" id="KW-0808">Transferase</keyword>
<proteinExistence type="inferred from homology"/>
<evidence type="ECO:0000256" key="2">
    <source>
        <dbReference type="ARBA" id="ARBA00022630"/>
    </source>
</evidence>